<sequence>MSVDCSIISDEFCESHFGCYLLESEDEGKRNHCVSKTEVTDRLIDAQIDHVRGVSGDYYTSSQSLIKDMLDKVLTYPPFVAESSRTIILKCFGHPDNFEFTDLVLSVACSRIIAENVIDALDAKYRSYIELGTDALSKEDFMIRSTFHALDQLGSAVGLKCLPRARWIDERMTVTDYARRAYRETYPTDFYDDVESWEELHEHGFFYHLNLKPFIVRASLDIWRPETAEFPYAFPKVIVDQTESLVFSFTDVVSYEISREIGRDNHLEIADVEDFVYTYNVNFKRSHTYRDEYIIEQTLIKRSEICTDDVCEERQSMTSRMKIEAHLPLFVGTSHDFCAPPGSVCLPMPPKLQELCNYVLFLNTAPEIQYLMCIVAPRRLPLSLRGLAPERTIEGSRRPDDESGFGVPGYLSESDDNSTLSGFENALYLARVARRNQTVGHDVLLSSVQNDARGLFTRTQMSIYGSPPTSDAPVKPLHEQILTPGFVYSVGKHRNVQNDVLPKTRWFPDETDYQREHILLTPPDNDKYALMNDRPTFEIYCPLDGGFCTFENARVKGFLNGEHIIKRYTQREFDDANHILMDMWKEGYDDSDIDERVPTCSMKAGNVLSQNVKGASYHPRSEPPSPDTPSIEFYSKHAKGRYVSENYIYRVFYVPDYSSSSTMSSPFLENAYLDRILSYFGLKPDATSPNVYLAKSLYVRFDTVLDASFERTTELQSAPSV</sequence>
<dbReference type="EMBL" id="LGRX02035483">
    <property type="protein sequence ID" value="KAK3234535.1"/>
    <property type="molecule type" value="Genomic_DNA"/>
</dbReference>
<evidence type="ECO:0000313" key="2">
    <source>
        <dbReference type="EMBL" id="KAK3234535.1"/>
    </source>
</evidence>
<dbReference type="Proteomes" id="UP001190700">
    <property type="component" value="Unassembled WGS sequence"/>
</dbReference>
<proteinExistence type="predicted"/>
<evidence type="ECO:0000313" key="3">
    <source>
        <dbReference type="Proteomes" id="UP001190700"/>
    </source>
</evidence>
<reference evidence="2 3" key="1">
    <citation type="journal article" date="2015" name="Genome Biol. Evol.">
        <title>Comparative Genomics of a Bacterivorous Green Alga Reveals Evolutionary Causalities and Consequences of Phago-Mixotrophic Mode of Nutrition.</title>
        <authorList>
            <person name="Burns J.A."/>
            <person name="Paasch A."/>
            <person name="Narechania A."/>
            <person name="Kim E."/>
        </authorList>
    </citation>
    <scope>NUCLEOTIDE SEQUENCE [LARGE SCALE GENOMIC DNA]</scope>
    <source>
        <strain evidence="2 3">PLY_AMNH</strain>
    </source>
</reference>
<evidence type="ECO:0000256" key="1">
    <source>
        <dbReference type="SAM" id="MobiDB-lite"/>
    </source>
</evidence>
<organism evidence="2 3">
    <name type="scientific">Cymbomonas tetramitiformis</name>
    <dbReference type="NCBI Taxonomy" id="36881"/>
    <lineage>
        <taxon>Eukaryota</taxon>
        <taxon>Viridiplantae</taxon>
        <taxon>Chlorophyta</taxon>
        <taxon>Pyramimonadophyceae</taxon>
        <taxon>Pyramimonadales</taxon>
        <taxon>Pyramimonadaceae</taxon>
        <taxon>Cymbomonas</taxon>
    </lineage>
</organism>
<protein>
    <submittedName>
        <fullName evidence="2">Uncharacterized protein</fullName>
    </submittedName>
</protein>
<feature type="region of interest" description="Disordered" evidence="1">
    <location>
        <begin position="393"/>
        <end position="416"/>
    </location>
</feature>
<keyword evidence="3" id="KW-1185">Reference proteome</keyword>
<comment type="caution">
    <text evidence="2">The sequence shown here is derived from an EMBL/GenBank/DDBJ whole genome shotgun (WGS) entry which is preliminary data.</text>
</comment>
<accession>A0AAE0EPY4</accession>
<dbReference type="AlphaFoldDB" id="A0AAE0EPY4"/>
<name>A0AAE0EPY4_9CHLO</name>
<gene>
    <name evidence="2" type="ORF">CYMTET_55086</name>
</gene>